<evidence type="ECO:0000313" key="1">
    <source>
        <dbReference type="EMBL" id="OAY85414.1"/>
    </source>
</evidence>
<organism evidence="1 2">
    <name type="scientific">Ananas comosus</name>
    <name type="common">Pineapple</name>
    <name type="synonym">Ananas ananas</name>
    <dbReference type="NCBI Taxonomy" id="4615"/>
    <lineage>
        <taxon>Eukaryota</taxon>
        <taxon>Viridiplantae</taxon>
        <taxon>Streptophyta</taxon>
        <taxon>Embryophyta</taxon>
        <taxon>Tracheophyta</taxon>
        <taxon>Spermatophyta</taxon>
        <taxon>Magnoliopsida</taxon>
        <taxon>Liliopsida</taxon>
        <taxon>Poales</taxon>
        <taxon>Bromeliaceae</taxon>
        <taxon>Bromelioideae</taxon>
        <taxon>Ananas</taxon>
    </lineage>
</organism>
<protein>
    <submittedName>
        <fullName evidence="1">Uncharacterized protein</fullName>
    </submittedName>
</protein>
<accession>A0A199W7W8</accession>
<dbReference type="EMBL" id="LSRQ01000097">
    <property type="protein sequence ID" value="OAY85414.1"/>
    <property type="molecule type" value="Genomic_DNA"/>
</dbReference>
<evidence type="ECO:0000313" key="2">
    <source>
        <dbReference type="Proteomes" id="UP000092600"/>
    </source>
</evidence>
<gene>
    <name evidence="1" type="ORF">ACMD2_14156</name>
</gene>
<name>A0A199W7W8_ANACO</name>
<dbReference type="Proteomes" id="UP000092600">
    <property type="component" value="Unassembled WGS sequence"/>
</dbReference>
<proteinExistence type="predicted"/>
<comment type="caution">
    <text evidence="1">The sequence shown here is derived from an EMBL/GenBank/DDBJ whole genome shotgun (WGS) entry which is preliminary data.</text>
</comment>
<dbReference type="AlphaFoldDB" id="A0A199W7W8"/>
<sequence length="192" mass="21785">MAIGAKFPGSSRWMVESSSSRSGHGLALSSVESFGCFSVARRHHRRCSRRQRCSRRRLGRGGGRNRECRRSIAWSEHKLSLMKGTAIKTVSLLDEGLHLIEEDIIVVMARFRHRLEQFKVDLVRRNDKRDARDVLLQDISAQVKELEGLKRRDALFERTESDYGKLLKTCKAKGGGGCDLGTTKGRDQEQSR</sequence>
<reference evidence="1 2" key="1">
    <citation type="journal article" date="2016" name="DNA Res.">
        <title>The draft genome of MD-2 pineapple using hybrid error correction of long reads.</title>
        <authorList>
            <person name="Redwan R.M."/>
            <person name="Saidin A."/>
            <person name="Kumar S.V."/>
        </authorList>
    </citation>
    <scope>NUCLEOTIDE SEQUENCE [LARGE SCALE GENOMIC DNA]</scope>
    <source>
        <strain evidence="2">cv. MD2</strain>
        <tissue evidence="1">Leaf</tissue>
    </source>
</reference>